<dbReference type="AlphaFoldDB" id="A0A481XVF7"/>
<feature type="domain" description="Thiopeptide-type bacteriocin biosynthesis" evidence="2">
    <location>
        <begin position="724"/>
        <end position="967"/>
    </location>
</feature>
<sequence>MRGRSAMSPHTGLLRIAALSVEDAARLIAEDRIDAPEVADAIALAAGPQLLGDAAHRPRARTSALRYIARMGGRATPFGLFAGTAPVRIGQRRHLVLGDRHRVRVRIDVAALEALVGRALAEADPARTPLRVNPSARIAGPSLRFARPGDATAEVVEMRATPLLLEVVELLDCGAAPGEELVARLRGRHPGLPTAKLSGFLDAVVAGGLLVPAADLIEPGVEPARRALDLLERIGDAPRAALLRSLLAETGERPAAPGLVARLGAAWRTATATEPALAGIAANARFDVQLRTCAPAAELDDATAEDLRGAALRLEAVCAEPGARPPVPGALDPAAFRAAFRARYEDAEVPLLEAVDLESGVLRTWQRGTSELAGEAGVVAEAAPEAPDLPATPLRVLERWMREGGDVDIADLPPVERPRSRAVLALLLDDARGPFHSVLVGAVGRSPHALSARFAMDRPELADALRREIQGSGIPGSEVPGAASEPIRAELVHHGGGRIGNVLIRPRLLTDAIALGGAAGGTLRPDRLLLRLRGDEFLLRDSVTGRPVVVELNSAHNVDLHGLDPLYAVLGHLASDGGAGWSWGPLARLPHLPRVVCGRVIVAPEQWRLRGEEVREVLTAGDPAGRLRKLLRGAEDRRWVGTGSQDHVLPIDLDSSRSVLAALSRDGAADHLRLVELPQVEAPAVTGPTGGHVAEAVVPLGPVHRTARSEVDIAAPAAARAANWVYFQYFAGQAASDEVVDRAAALAEELRGQGLVGDWFFLRYQDDGYHVRVRMRATSPAARPSVLTAMDAFGRRLRATGLATRAVLRDYVPEIARYGGEAGLPLAESLFTASSERAVALLARGRDEEGRLFRTVADVLHWTGALFPDPDRRLEFLRRCQGGLGVAFTPTGNRHGKFARAHGARLEELLAGTCPDERVDAALSRLADSVRERLPERRAWSVFGSALHLHCNRMFAFDAVRLEYLAHELAIRAVRRRKALDGNGTSGERGAAV</sequence>
<dbReference type="Pfam" id="PF04738">
    <property type="entry name" value="Lant_dehydr_N"/>
    <property type="match status" value="1"/>
</dbReference>
<proteinExistence type="predicted"/>
<dbReference type="EMBL" id="MK423958">
    <property type="protein sequence ID" value="QBK47609.1"/>
    <property type="molecule type" value="Genomic_DNA"/>
</dbReference>
<evidence type="ECO:0000259" key="1">
    <source>
        <dbReference type="Pfam" id="PF04738"/>
    </source>
</evidence>
<dbReference type="InterPro" id="IPR023809">
    <property type="entry name" value="Thiopep_bacteriocin_synth_dom"/>
</dbReference>
<protein>
    <submittedName>
        <fullName evidence="3">LanB</fullName>
    </submittedName>
</protein>
<feature type="domain" description="Lantibiotic dehydratase N-terminal" evidence="1">
    <location>
        <begin position="36"/>
        <end position="657"/>
    </location>
</feature>
<dbReference type="NCBIfam" id="TIGR03891">
    <property type="entry name" value="thiopep_ocin"/>
    <property type="match status" value="1"/>
</dbReference>
<evidence type="ECO:0000259" key="2">
    <source>
        <dbReference type="Pfam" id="PF14028"/>
    </source>
</evidence>
<name>A0A481XVF7_9PSEU</name>
<dbReference type="Pfam" id="PF14028">
    <property type="entry name" value="Lant_dehydr_C"/>
    <property type="match status" value="1"/>
</dbReference>
<organism evidence="3">
    <name type="scientific">Saccharopolyspora cebuensis</name>
    <dbReference type="NCBI Taxonomy" id="418759"/>
    <lineage>
        <taxon>Bacteria</taxon>
        <taxon>Bacillati</taxon>
        <taxon>Actinomycetota</taxon>
        <taxon>Actinomycetes</taxon>
        <taxon>Pseudonocardiales</taxon>
        <taxon>Pseudonocardiaceae</taxon>
        <taxon>Saccharopolyspora</taxon>
    </lineage>
</organism>
<reference evidence="3" key="1">
    <citation type="journal article" date="2019" name="ACS Chem. Biol.">
        <title>Bioactivity-HiTES Unveils Cryptic Antibiotics Encoded in Actinomycete Bacteria.</title>
        <authorList>
            <person name="Moon K."/>
            <person name="Xu F."/>
            <person name="Zhang C."/>
            <person name="Seyedsayamdost M.R."/>
        </authorList>
    </citation>
    <scope>NUCLEOTIDE SEQUENCE</scope>
    <source>
        <strain evidence="3">DSM 45019</strain>
    </source>
</reference>
<evidence type="ECO:0000313" key="3">
    <source>
        <dbReference type="EMBL" id="QBK47609.1"/>
    </source>
</evidence>
<accession>A0A481XVF7</accession>
<dbReference type="InterPro" id="IPR006827">
    <property type="entry name" value="Lant_deHydtase_N"/>
</dbReference>